<evidence type="ECO:0000256" key="3">
    <source>
        <dbReference type="PROSITE-ProRule" id="PRU01091"/>
    </source>
</evidence>
<keyword evidence="2" id="KW-0597">Phosphoprotein</keyword>
<dbReference type="OrthoDB" id="9802426at2"/>
<reference evidence="7 8" key="1">
    <citation type="submission" date="2018-07" db="EMBL/GenBank/DDBJ databases">
        <title>Genomic Encyclopedia of Type Strains, Phase IV (KMG-IV): sequencing the most valuable type-strain genomes for metagenomic binning, comparative biology and taxonomic classification.</title>
        <authorList>
            <person name="Goeker M."/>
        </authorList>
    </citation>
    <scope>NUCLEOTIDE SEQUENCE [LARGE SCALE GENOMIC DNA]</scope>
    <source>
        <strain evidence="7 8">DSM 21352</strain>
    </source>
</reference>
<dbReference type="PROSITE" id="PS50110">
    <property type="entry name" value="RESPONSE_REGULATORY"/>
    <property type="match status" value="1"/>
</dbReference>
<dbReference type="GO" id="GO:0003677">
    <property type="term" value="F:DNA binding"/>
    <property type="evidence" value="ECO:0007669"/>
    <property type="project" value="UniProtKB-UniRule"/>
</dbReference>
<keyword evidence="1 3" id="KW-0238">DNA-binding</keyword>
<name>A0A370FHB9_9BURK</name>
<feature type="domain" description="Response regulatory" evidence="4">
    <location>
        <begin position="2"/>
        <end position="117"/>
    </location>
</feature>
<dbReference type="GO" id="GO:0008081">
    <property type="term" value="F:phosphoric diester hydrolase activity"/>
    <property type="evidence" value="ECO:0007669"/>
    <property type="project" value="UniProtKB-ARBA"/>
</dbReference>
<feature type="domain" description="HD-GYP" evidence="6">
    <location>
        <begin position="295"/>
        <end position="492"/>
    </location>
</feature>
<evidence type="ECO:0000313" key="7">
    <source>
        <dbReference type="EMBL" id="RDI26145.1"/>
    </source>
</evidence>
<dbReference type="GO" id="GO:0006355">
    <property type="term" value="P:regulation of DNA-templated transcription"/>
    <property type="evidence" value="ECO:0007669"/>
    <property type="project" value="InterPro"/>
</dbReference>
<dbReference type="CDD" id="cd00383">
    <property type="entry name" value="trans_reg_C"/>
    <property type="match status" value="1"/>
</dbReference>
<protein>
    <submittedName>
        <fullName evidence="7">DNA-binding response OmpR family regulator</fullName>
    </submittedName>
</protein>
<gene>
    <name evidence="7" type="ORF">DFR41_103302</name>
</gene>
<dbReference type="PANTHER" id="PTHR45228:SF8">
    <property type="entry name" value="TWO-COMPONENT RESPONSE REGULATOR-RELATED"/>
    <property type="match status" value="1"/>
</dbReference>
<organism evidence="7 8">
    <name type="scientific">Pseudacidovorax intermedius</name>
    <dbReference type="NCBI Taxonomy" id="433924"/>
    <lineage>
        <taxon>Bacteria</taxon>
        <taxon>Pseudomonadati</taxon>
        <taxon>Pseudomonadota</taxon>
        <taxon>Betaproteobacteria</taxon>
        <taxon>Burkholderiales</taxon>
        <taxon>Comamonadaceae</taxon>
        <taxon>Pseudacidovorax</taxon>
    </lineage>
</organism>
<dbReference type="SUPFAM" id="SSF109604">
    <property type="entry name" value="HD-domain/PDEase-like"/>
    <property type="match status" value="1"/>
</dbReference>
<evidence type="ECO:0000259" key="6">
    <source>
        <dbReference type="PROSITE" id="PS51832"/>
    </source>
</evidence>
<dbReference type="InterPro" id="IPR037522">
    <property type="entry name" value="HD_GYP_dom"/>
</dbReference>
<sequence>MNIALLEDDPDQRDLATLWLSHGGHQVTSFGSTGELIRELGSRRYDLLVLDWTLPDGTGGDVLTWLRNRPGVQPPAIVLTSRDEEAHVVEGLNSGADDYLVKPARPAELLARISALSRRARTRGPQVLELNGYRVDLVQHRIAVDGTAVDLTQKEFDLAVYLFQNPGVLLSREHLLNRVWGRTADVTTRTVDTHISRLRRKLRLDGQGPLRLTPVYGQGYRLDAVEPAGAEVDTGADPQAGTALHTPACVAEPAAGQPAACTDAGPAPGADEAAGWDTTAAAGIDCCPGVLAQGGPAEPREVLDHLARAARFRDGETASHMVRVGFLAWALALAAGCSPEAALLLRQAAPMHDVGKIGVADALLKHPGRFSSDQHRQMEAHTVMGAEILGGSDLPLLRLAAEIALTHHERWDGGGYPRGLRGDAIPLPGRITALVDFFDAMVSERRYRARMKPDEVLRLLHAQSGAAFDPKLVSIFIRHGERMARVCEQVMERGLGFGALSDPHSLDFAALPVGA</sequence>
<dbReference type="InterPro" id="IPR052020">
    <property type="entry name" value="Cyclic_di-GMP/3'3'-cGAMP_PDE"/>
</dbReference>
<dbReference type="Proteomes" id="UP000255265">
    <property type="component" value="Unassembled WGS sequence"/>
</dbReference>
<dbReference type="PANTHER" id="PTHR45228">
    <property type="entry name" value="CYCLIC DI-GMP PHOSPHODIESTERASE TM_0186-RELATED"/>
    <property type="match status" value="1"/>
</dbReference>
<dbReference type="Pfam" id="PF00486">
    <property type="entry name" value="Trans_reg_C"/>
    <property type="match status" value="1"/>
</dbReference>
<dbReference type="SMART" id="SM00862">
    <property type="entry name" value="Trans_reg_C"/>
    <property type="match status" value="1"/>
</dbReference>
<dbReference type="Gene3D" id="3.40.50.2300">
    <property type="match status" value="1"/>
</dbReference>
<dbReference type="InterPro" id="IPR011006">
    <property type="entry name" value="CheY-like_superfamily"/>
</dbReference>
<proteinExistence type="predicted"/>
<dbReference type="InterPro" id="IPR001867">
    <property type="entry name" value="OmpR/PhoB-type_DNA-bd"/>
</dbReference>
<evidence type="ECO:0000259" key="4">
    <source>
        <dbReference type="PROSITE" id="PS50110"/>
    </source>
</evidence>
<dbReference type="GO" id="GO:0000160">
    <property type="term" value="P:phosphorelay signal transduction system"/>
    <property type="evidence" value="ECO:0007669"/>
    <property type="project" value="InterPro"/>
</dbReference>
<feature type="modified residue" description="4-aspartylphosphate" evidence="2">
    <location>
        <position position="51"/>
    </location>
</feature>
<evidence type="ECO:0000313" key="8">
    <source>
        <dbReference type="Proteomes" id="UP000255265"/>
    </source>
</evidence>
<dbReference type="SUPFAM" id="SSF52172">
    <property type="entry name" value="CheY-like"/>
    <property type="match status" value="1"/>
</dbReference>
<dbReference type="InterPro" id="IPR003607">
    <property type="entry name" value="HD/PDEase_dom"/>
</dbReference>
<feature type="domain" description="OmpR/PhoB-type" evidence="5">
    <location>
        <begin position="125"/>
        <end position="224"/>
    </location>
</feature>
<comment type="caution">
    <text evidence="7">The sequence shown here is derived from an EMBL/GenBank/DDBJ whole genome shotgun (WGS) entry which is preliminary data.</text>
</comment>
<dbReference type="Gene3D" id="1.10.3210.10">
    <property type="entry name" value="Hypothetical protein af1432"/>
    <property type="match status" value="1"/>
</dbReference>
<keyword evidence="8" id="KW-1185">Reference proteome</keyword>
<dbReference type="AlphaFoldDB" id="A0A370FHB9"/>
<dbReference type="Pfam" id="PF13487">
    <property type="entry name" value="HD_5"/>
    <property type="match status" value="1"/>
</dbReference>
<evidence type="ECO:0000256" key="2">
    <source>
        <dbReference type="PROSITE-ProRule" id="PRU00169"/>
    </source>
</evidence>
<dbReference type="RefSeq" id="WP_114802718.1">
    <property type="nucleotide sequence ID" value="NZ_QQAV01000003.1"/>
</dbReference>
<dbReference type="Gene3D" id="6.10.250.690">
    <property type="match status" value="1"/>
</dbReference>
<dbReference type="PROSITE" id="PS51832">
    <property type="entry name" value="HD_GYP"/>
    <property type="match status" value="1"/>
</dbReference>
<feature type="DNA-binding region" description="OmpR/PhoB-type" evidence="3">
    <location>
        <begin position="125"/>
        <end position="224"/>
    </location>
</feature>
<accession>A0A370FHB9</accession>
<evidence type="ECO:0000259" key="5">
    <source>
        <dbReference type="PROSITE" id="PS51755"/>
    </source>
</evidence>
<dbReference type="Pfam" id="PF00072">
    <property type="entry name" value="Response_reg"/>
    <property type="match status" value="1"/>
</dbReference>
<evidence type="ECO:0000256" key="1">
    <source>
        <dbReference type="ARBA" id="ARBA00023125"/>
    </source>
</evidence>
<dbReference type="SMART" id="SM00448">
    <property type="entry name" value="REC"/>
    <property type="match status" value="1"/>
</dbReference>
<dbReference type="CDD" id="cd00077">
    <property type="entry name" value="HDc"/>
    <property type="match status" value="1"/>
</dbReference>
<dbReference type="Gene3D" id="1.10.10.10">
    <property type="entry name" value="Winged helix-like DNA-binding domain superfamily/Winged helix DNA-binding domain"/>
    <property type="match status" value="1"/>
</dbReference>
<dbReference type="SMART" id="SM00471">
    <property type="entry name" value="HDc"/>
    <property type="match status" value="1"/>
</dbReference>
<dbReference type="STRING" id="433924.NS331_01415"/>
<dbReference type="PROSITE" id="PS51755">
    <property type="entry name" value="OMPR_PHOB"/>
    <property type="match status" value="1"/>
</dbReference>
<dbReference type="InterPro" id="IPR036388">
    <property type="entry name" value="WH-like_DNA-bd_sf"/>
</dbReference>
<dbReference type="InterPro" id="IPR001789">
    <property type="entry name" value="Sig_transdc_resp-reg_receiver"/>
</dbReference>
<dbReference type="EMBL" id="QQAV01000003">
    <property type="protein sequence ID" value="RDI26145.1"/>
    <property type="molecule type" value="Genomic_DNA"/>
</dbReference>